<dbReference type="InterPro" id="IPR011234">
    <property type="entry name" value="Fumarylacetoacetase-like_C"/>
</dbReference>
<proteinExistence type="predicted"/>
<sequence length="287" mass="31932">MRLATLRSSDGGTHAARLDPDPTTATVLADYPSVGHLLRQEHWEEIARTATGPRRVVRPQDLAPVIPRPGKIVCVGLNYARHIEEMGHKRPDVPTLFIKFPEALTRPYNDVPLPPWTQQAADFEGELAADFEGELAVVIGTRARRVPAEAAAEHIAGYAIMNDYSLRDYQYRTQQWHQGKSLERSSGFGPWLTTRDAFRPGAPLQTWLNDAPMQEARTDDLVFPPEALIEYISALYPLEPGDVIVTGTPAGVGHARSPKRYLRHGDTVRVRVEGLGEIANTTIFEEE</sequence>
<dbReference type="Pfam" id="PF01557">
    <property type="entry name" value="FAA_hydrolase"/>
    <property type="match status" value="1"/>
</dbReference>
<evidence type="ECO:0000256" key="1">
    <source>
        <dbReference type="ARBA" id="ARBA00022723"/>
    </source>
</evidence>
<keyword evidence="1" id="KW-0479">Metal-binding</keyword>
<protein>
    <submittedName>
        <fullName evidence="4">Fumarylacetoacetate hydrolase family protein</fullName>
    </submittedName>
</protein>
<comment type="caution">
    <text evidence="4">The sequence shown here is derived from an EMBL/GenBank/DDBJ whole genome shotgun (WGS) entry which is preliminary data.</text>
</comment>
<feature type="region of interest" description="Disordered" evidence="2">
    <location>
        <begin position="1"/>
        <end position="22"/>
    </location>
</feature>
<dbReference type="PANTHER" id="PTHR11820">
    <property type="entry name" value="ACYLPYRUVASE"/>
    <property type="match status" value="1"/>
</dbReference>
<keyword evidence="5" id="KW-1185">Reference proteome</keyword>
<dbReference type="SUPFAM" id="SSF56529">
    <property type="entry name" value="FAH"/>
    <property type="match status" value="1"/>
</dbReference>
<feature type="compositionally biased region" description="Polar residues" evidence="2">
    <location>
        <begin position="1"/>
        <end position="11"/>
    </location>
</feature>
<evidence type="ECO:0000313" key="5">
    <source>
        <dbReference type="Proteomes" id="UP001359781"/>
    </source>
</evidence>
<feature type="domain" description="Fumarylacetoacetase-like C-terminal" evidence="3">
    <location>
        <begin position="71"/>
        <end position="281"/>
    </location>
</feature>
<dbReference type="EMBL" id="JBAHVJ010000007">
    <property type="protein sequence ID" value="MEJ4100261.1"/>
    <property type="molecule type" value="Genomic_DNA"/>
</dbReference>
<dbReference type="InterPro" id="IPR036663">
    <property type="entry name" value="Fumarylacetoacetase_C_sf"/>
</dbReference>
<dbReference type="Proteomes" id="UP001359781">
    <property type="component" value="Unassembled WGS sequence"/>
</dbReference>
<gene>
    <name evidence="4" type="ORF">V5S96_07825</name>
</gene>
<dbReference type="Gene3D" id="3.90.850.10">
    <property type="entry name" value="Fumarylacetoacetase-like, C-terminal domain"/>
    <property type="match status" value="1"/>
</dbReference>
<accession>A0ABU8NZ25</accession>
<dbReference type="GO" id="GO:0016787">
    <property type="term" value="F:hydrolase activity"/>
    <property type="evidence" value="ECO:0007669"/>
    <property type="project" value="UniProtKB-KW"/>
</dbReference>
<keyword evidence="4" id="KW-0378">Hydrolase</keyword>
<reference evidence="4 5" key="1">
    <citation type="submission" date="2024-02" db="EMBL/GenBank/DDBJ databases">
        <title>Whole genome sequencing and characterization of Corynebacterium isolated from the ocular surface of dry eye disease sufferers.</title>
        <authorList>
            <person name="Naqvi M."/>
        </authorList>
    </citation>
    <scope>NUCLEOTIDE SEQUENCE [LARGE SCALE GENOMIC DNA]</scope>
    <source>
        <strain evidence="4 5">PCRF</strain>
    </source>
</reference>
<dbReference type="PANTHER" id="PTHR11820:SF112">
    <property type="entry name" value="FUMARYLACETOACETATE HYDROLASE FAMILY PROTEIN (AFU_ORTHOLOGUE AFUA_1G02370)-RELATED"/>
    <property type="match status" value="1"/>
</dbReference>
<dbReference type="RefSeq" id="WP_337890504.1">
    <property type="nucleotide sequence ID" value="NZ_JBAHVI010000007.1"/>
</dbReference>
<name>A0ABU8NZ25_9CORY</name>
<evidence type="ECO:0000259" key="3">
    <source>
        <dbReference type="Pfam" id="PF01557"/>
    </source>
</evidence>
<evidence type="ECO:0000256" key="2">
    <source>
        <dbReference type="SAM" id="MobiDB-lite"/>
    </source>
</evidence>
<evidence type="ECO:0000313" key="4">
    <source>
        <dbReference type="EMBL" id="MEJ4100261.1"/>
    </source>
</evidence>
<organism evidence="4 5">
    <name type="scientific">Corynebacterium mastitidis</name>
    <dbReference type="NCBI Taxonomy" id="161890"/>
    <lineage>
        <taxon>Bacteria</taxon>
        <taxon>Bacillati</taxon>
        <taxon>Actinomycetota</taxon>
        <taxon>Actinomycetes</taxon>
        <taxon>Mycobacteriales</taxon>
        <taxon>Corynebacteriaceae</taxon>
        <taxon>Corynebacterium</taxon>
    </lineage>
</organism>